<protein>
    <submittedName>
        <fullName evidence="2">Uncharacterized protein</fullName>
    </submittedName>
</protein>
<dbReference type="AlphaFoldDB" id="A0A399F4I2"/>
<feature type="region of interest" description="Disordered" evidence="1">
    <location>
        <begin position="1"/>
        <end position="40"/>
    </location>
</feature>
<keyword evidence="3" id="KW-1185">Reference proteome</keyword>
<comment type="caution">
    <text evidence="2">The sequence shown here is derived from an EMBL/GenBank/DDBJ whole genome shotgun (WGS) entry which is preliminary data.</text>
</comment>
<evidence type="ECO:0000256" key="1">
    <source>
        <dbReference type="SAM" id="MobiDB-lite"/>
    </source>
</evidence>
<dbReference type="EMBL" id="QWLB01000066">
    <property type="protein sequence ID" value="RIH90993.1"/>
    <property type="molecule type" value="Genomic_DNA"/>
</dbReference>
<name>A0A399F4I2_9DEIN</name>
<organism evidence="2 3">
    <name type="scientific">Meiothermus granaticius NBRC 107808</name>
    <dbReference type="NCBI Taxonomy" id="1227551"/>
    <lineage>
        <taxon>Bacteria</taxon>
        <taxon>Thermotogati</taxon>
        <taxon>Deinococcota</taxon>
        <taxon>Deinococci</taxon>
        <taxon>Thermales</taxon>
        <taxon>Thermaceae</taxon>
        <taxon>Meiothermus</taxon>
    </lineage>
</organism>
<evidence type="ECO:0000313" key="3">
    <source>
        <dbReference type="Proteomes" id="UP000266178"/>
    </source>
</evidence>
<dbReference type="Proteomes" id="UP000266178">
    <property type="component" value="Unassembled WGS sequence"/>
</dbReference>
<accession>A0A399F4I2</accession>
<reference evidence="2 3" key="1">
    <citation type="submission" date="2018-08" db="EMBL/GenBank/DDBJ databases">
        <title>Meiothermus granaticius genome AF-68 sequencing project.</title>
        <authorList>
            <person name="Da Costa M.S."/>
            <person name="Albuquerque L."/>
            <person name="Raposo P."/>
            <person name="Froufe H.J.C."/>
            <person name="Barroso C.S."/>
            <person name="Egas C."/>
        </authorList>
    </citation>
    <scope>NUCLEOTIDE SEQUENCE [LARGE SCALE GENOMIC DNA]</scope>
    <source>
        <strain evidence="2 3">AF-68</strain>
    </source>
</reference>
<proteinExistence type="predicted"/>
<gene>
    <name evidence="2" type="ORF">Mgrana_03109</name>
</gene>
<sequence length="295" mass="31271">MGIHQVRTGSAVEPHHIHRKGLERGEGRSIIGPHQHGAGRLHGHLHLQRNLPPHLPHGLACRQHHAAHVQDVLVGLEDQQVAAPPDQPLGCGLVGRKQGAPANLSQADKLGAWPQRTGHETGFIRGGKGLRHPSSDLCSPVSQILGLILQAVLRQHVCKATKAVGLHHIRPSFKVAAVNGGNYIGAGAVQDLRAAGVGCPAKIGVAQAVLEDLGSHGPVKDQYPLGEGFEVGKRGSSLLTAIPLGREGLKPLLCEEISVYQTAHALYCATDPALNWEQRWTPTGSGFMAQSEPVC</sequence>
<evidence type="ECO:0000313" key="2">
    <source>
        <dbReference type="EMBL" id="RIH90993.1"/>
    </source>
</evidence>